<dbReference type="Proteomes" id="UP000279673">
    <property type="component" value="Unassembled WGS sequence"/>
</dbReference>
<proteinExistence type="predicted"/>
<accession>A0A421BJ75</accession>
<name>A0A421BJ75_9RHOB</name>
<gene>
    <name evidence="1" type="ORF">DYS74_17865</name>
</gene>
<reference evidence="1 2" key="1">
    <citation type="submission" date="2018-10" db="EMBL/GenBank/DDBJ databases">
        <title>Rhodobacter sp . BO-81.</title>
        <authorList>
            <person name="Im W.T."/>
        </authorList>
    </citation>
    <scope>NUCLEOTIDE SEQUENCE [LARGE SCALE GENOMIC DNA]</scope>
    <source>
        <strain evidence="1 2">BO-81</strain>
    </source>
</reference>
<evidence type="ECO:0000313" key="2">
    <source>
        <dbReference type="Proteomes" id="UP000279673"/>
    </source>
</evidence>
<organism evidence="1 2">
    <name type="scientific">Paenirhodobacter hankyongi</name>
    <dbReference type="NCBI Taxonomy" id="2294033"/>
    <lineage>
        <taxon>Bacteria</taxon>
        <taxon>Pseudomonadati</taxon>
        <taxon>Pseudomonadota</taxon>
        <taxon>Alphaproteobacteria</taxon>
        <taxon>Rhodobacterales</taxon>
        <taxon>Rhodobacter group</taxon>
        <taxon>Paenirhodobacter</taxon>
    </lineage>
</organism>
<protein>
    <submittedName>
        <fullName evidence="1">DUF2190 family protein</fullName>
    </submittedName>
</protein>
<comment type="caution">
    <text evidence="1">The sequence shown here is derived from an EMBL/GenBank/DDBJ whole genome shotgun (WGS) entry which is preliminary data.</text>
</comment>
<dbReference type="EMBL" id="RCHI01000029">
    <property type="protein sequence ID" value="RLL61542.1"/>
    <property type="molecule type" value="Genomic_DNA"/>
</dbReference>
<keyword evidence="2" id="KW-1185">Reference proteome</keyword>
<sequence>MKNLVNDGGNVTVPAPYDVASGEGVLVGALFGVAQTAALSGTPVVLELGGTYDLAKAGSQAWALGAQIYWDAAARLCTTTDTGNTAIGKAVLAVGGSAAETVGRVVLT</sequence>
<dbReference type="Pfam" id="PF09956">
    <property type="entry name" value="Phage_cement_2"/>
    <property type="match status" value="1"/>
</dbReference>
<dbReference type="InterPro" id="IPR011231">
    <property type="entry name" value="Phage_VT1-Sakai_H0018"/>
</dbReference>
<evidence type="ECO:0000313" key="1">
    <source>
        <dbReference type="EMBL" id="RLL61542.1"/>
    </source>
</evidence>
<dbReference type="AlphaFoldDB" id="A0A421BJ75"/>
<dbReference type="RefSeq" id="WP_121534983.1">
    <property type="nucleotide sequence ID" value="NZ_RCHI01000029.1"/>
</dbReference>